<dbReference type="AlphaFoldDB" id="A0A285E8R3"/>
<dbReference type="OrthoDB" id="4828148at2"/>
<proteinExistence type="predicted"/>
<dbReference type="CDD" id="cd16936">
    <property type="entry name" value="HATPase_RsbW-like"/>
    <property type="match status" value="1"/>
</dbReference>
<dbReference type="InterPro" id="IPR036890">
    <property type="entry name" value="HATPase_C_sf"/>
</dbReference>
<protein>
    <submittedName>
        <fullName evidence="3">Histidine kinase-like ATPase domain-containing protein</fullName>
    </submittedName>
</protein>
<dbReference type="Gene3D" id="3.30.565.10">
    <property type="entry name" value="Histidine kinase-like ATPase, C-terminal domain"/>
    <property type="match status" value="1"/>
</dbReference>
<evidence type="ECO:0000259" key="2">
    <source>
        <dbReference type="Pfam" id="PF13581"/>
    </source>
</evidence>
<keyword evidence="4" id="KW-1185">Reference proteome</keyword>
<dbReference type="InterPro" id="IPR050267">
    <property type="entry name" value="Anti-sigma-factor_SerPK"/>
</dbReference>
<feature type="domain" description="Histidine kinase/HSP90-like ATPase" evidence="2">
    <location>
        <begin position="12"/>
        <end position="122"/>
    </location>
</feature>
<dbReference type="InterPro" id="IPR003594">
    <property type="entry name" value="HATPase_dom"/>
</dbReference>
<dbReference type="GO" id="GO:0004674">
    <property type="term" value="F:protein serine/threonine kinase activity"/>
    <property type="evidence" value="ECO:0007669"/>
    <property type="project" value="UniProtKB-KW"/>
</dbReference>
<name>A0A285E8R3_9ACTN</name>
<dbReference type="RefSeq" id="WP_097205471.1">
    <property type="nucleotide sequence ID" value="NZ_JACHXB010000003.1"/>
</dbReference>
<keyword evidence="3" id="KW-0418">Kinase</keyword>
<dbReference type="PANTHER" id="PTHR35526:SF3">
    <property type="entry name" value="ANTI-SIGMA-F FACTOR RSBW"/>
    <property type="match status" value="1"/>
</dbReference>
<dbReference type="Pfam" id="PF13581">
    <property type="entry name" value="HATPase_c_2"/>
    <property type="match status" value="1"/>
</dbReference>
<evidence type="ECO:0000256" key="1">
    <source>
        <dbReference type="ARBA" id="ARBA00022527"/>
    </source>
</evidence>
<accession>A0A285E8R3</accession>
<sequence>MSTLSAVIDLTPAPPSVRVARRLVQDLLQAWRAPHDTEDATLLTTEVVANVIDHVGGEASFTLEVTLSDEWLRIAVVDGSAVQPLVRELDVTAARGRGMRLVAGIADRWGVEPHSGGKRVWFDLAPA</sequence>
<evidence type="ECO:0000313" key="3">
    <source>
        <dbReference type="EMBL" id="SNX95509.1"/>
    </source>
</evidence>
<reference evidence="3 4" key="1">
    <citation type="submission" date="2017-09" db="EMBL/GenBank/DDBJ databases">
        <authorList>
            <person name="Ehlers B."/>
            <person name="Leendertz F.H."/>
        </authorList>
    </citation>
    <scope>NUCLEOTIDE SEQUENCE [LARGE SCALE GENOMIC DNA]</scope>
    <source>
        <strain evidence="3 4">DSM 46844</strain>
    </source>
</reference>
<dbReference type="Proteomes" id="UP000219514">
    <property type="component" value="Unassembled WGS sequence"/>
</dbReference>
<evidence type="ECO:0000313" key="4">
    <source>
        <dbReference type="Proteomes" id="UP000219514"/>
    </source>
</evidence>
<keyword evidence="3" id="KW-0808">Transferase</keyword>
<dbReference type="PANTHER" id="PTHR35526">
    <property type="entry name" value="ANTI-SIGMA-F FACTOR RSBW-RELATED"/>
    <property type="match status" value="1"/>
</dbReference>
<keyword evidence="1" id="KW-0723">Serine/threonine-protein kinase</keyword>
<dbReference type="SUPFAM" id="SSF55874">
    <property type="entry name" value="ATPase domain of HSP90 chaperone/DNA topoisomerase II/histidine kinase"/>
    <property type="match status" value="1"/>
</dbReference>
<dbReference type="EMBL" id="OBDO01000002">
    <property type="protein sequence ID" value="SNX95509.1"/>
    <property type="molecule type" value="Genomic_DNA"/>
</dbReference>
<organism evidence="3 4">
    <name type="scientific">Geodermatophilus sabuli</name>
    <dbReference type="NCBI Taxonomy" id="1564158"/>
    <lineage>
        <taxon>Bacteria</taxon>
        <taxon>Bacillati</taxon>
        <taxon>Actinomycetota</taxon>
        <taxon>Actinomycetes</taxon>
        <taxon>Geodermatophilales</taxon>
        <taxon>Geodermatophilaceae</taxon>
        <taxon>Geodermatophilus</taxon>
    </lineage>
</organism>
<gene>
    <name evidence="3" type="ORF">SAMN06893097_102209</name>
</gene>